<feature type="region of interest" description="Disordered" evidence="1">
    <location>
        <begin position="19"/>
        <end position="56"/>
    </location>
</feature>
<dbReference type="HOGENOM" id="CLU_118386_0_0_1"/>
<accession>A0A0C9TJN0</accession>
<dbReference type="AlphaFoldDB" id="A0A0C9TJN0"/>
<evidence type="ECO:0000313" key="2">
    <source>
        <dbReference type="EMBL" id="KIJ08102.1"/>
    </source>
</evidence>
<protein>
    <submittedName>
        <fullName evidence="2">Uncharacterized protein</fullName>
    </submittedName>
</protein>
<reference evidence="2 3" key="1">
    <citation type="submission" date="2014-06" db="EMBL/GenBank/DDBJ databases">
        <authorList>
            <consortium name="DOE Joint Genome Institute"/>
            <person name="Kuo A."/>
            <person name="Kohler A."/>
            <person name="Nagy L.G."/>
            <person name="Floudas D."/>
            <person name="Copeland A."/>
            <person name="Barry K.W."/>
            <person name="Cichocki N."/>
            <person name="Veneault-Fourrey C."/>
            <person name="LaButti K."/>
            <person name="Lindquist E.A."/>
            <person name="Lipzen A."/>
            <person name="Lundell T."/>
            <person name="Morin E."/>
            <person name="Murat C."/>
            <person name="Sun H."/>
            <person name="Tunlid A."/>
            <person name="Henrissat B."/>
            <person name="Grigoriev I.V."/>
            <person name="Hibbett D.S."/>
            <person name="Martin F."/>
            <person name="Nordberg H.P."/>
            <person name="Cantor M.N."/>
            <person name="Hua S.X."/>
        </authorList>
    </citation>
    <scope>NUCLEOTIDE SEQUENCE [LARGE SCALE GENOMIC DNA]</scope>
    <source>
        <strain evidence="2 3">ATCC 200175</strain>
    </source>
</reference>
<keyword evidence="3" id="KW-1185">Reference proteome</keyword>
<dbReference type="OrthoDB" id="413361at2759"/>
<reference evidence="3" key="2">
    <citation type="submission" date="2015-01" db="EMBL/GenBank/DDBJ databases">
        <title>Evolutionary Origins and Diversification of the Mycorrhizal Mutualists.</title>
        <authorList>
            <consortium name="DOE Joint Genome Institute"/>
            <consortium name="Mycorrhizal Genomics Consortium"/>
            <person name="Kohler A."/>
            <person name="Kuo A."/>
            <person name="Nagy L.G."/>
            <person name="Floudas D."/>
            <person name="Copeland A."/>
            <person name="Barry K.W."/>
            <person name="Cichocki N."/>
            <person name="Veneault-Fourrey C."/>
            <person name="LaButti K."/>
            <person name="Lindquist E.A."/>
            <person name="Lipzen A."/>
            <person name="Lundell T."/>
            <person name="Morin E."/>
            <person name="Murat C."/>
            <person name="Riley R."/>
            <person name="Ohm R."/>
            <person name="Sun H."/>
            <person name="Tunlid A."/>
            <person name="Henrissat B."/>
            <person name="Grigoriev I.V."/>
            <person name="Hibbett D.S."/>
            <person name="Martin F."/>
        </authorList>
    </citation>
    <scope>NUCLEOTIDE SEQUENCE [LARGE SCALE GENOMIC DNA]</scope>
    <source>
        <strain evidence="3">ATCC 200175</strain>
    </source>
</reference>
<organism evidence="2 3">
    <name type="scientific">Paxillus involutus ATCC 200175</name>
    <dbReference type="NCBI Taxonomy" id="664439"/>
    <lineage>
        <taxon>Eukaryota</taxon>
        <taxon>Fungi</taxon>
        <taxon>Dikarya</taxon>
        <taxon>Basidiomycota</taxon>
        <taxon>Agaricomycotina</taxon>
        <taxon>Agaricomycetes</taxon>
        <taxon>Agaricomycetidae</taxon>
        <taxon>Boletales</taxon>
        <taxon>Paxilineae</taxon>
        <taxon>Paxillaceae</taxon>
        <taxon>Paxillus</taxon>
    </lineage>
</organism>
<dbReference type="EMBL" id="KN819701">
    <property type="protein sequence ID" value="KIJ08102.1"/>
    <property type="molecule type" value="Genomic_DNA"/>
</dbReference>
<evidence type="ECO:0000256" key="1">
    <source>
        <dbReference type="SAM" id="MobiDB-lite"/>
    </source>
</evidence>
<feature type="compositionally biased region" description="Low complexity" evidence="1">
    <location>
        <begin position="39"/>
        <end position="56"/>
    </location>
</feature>
<evidence type="ECO:0000313" key="3">
    <source>
        <dbReference type="Proteomes" id="UP000053647"/>
    </source>
</evidence>
<name>A0A0C9TJN0_PAXIN</name>
<proteinExistence type="predicted"/>
<sequence>MPVCSANCHRITTSCTVSPLGGGMEGQAPWQKKKKKEGTSLGTPTPTVSGTSTPAVTSSSLPAVSAAAITSSFPDASNDAFFGDLSCASITPLGPGTMSPKLAAHIHSSLSTILDSGTTTTLIHDHAHFWSFTQDSSTTI</sequence>
<dbReference type="Proteomes" id="UP000053647">
    <property type="component" value="Unassembled WGS sequence"/>
</dbReference>
<gene>
    <name evidence="2" type="ORF">PAXINDRAFT_18742</name>
</gene>